<evidence type="ECO:0000256" key="1">
    <source>
        <dbReference type="SAM" id="MobiDB-lite"/>
    </source>
</evidence>
<feature type="domain" description="AB hydrolase-1" evidence="2">
    <location>
        <begin position="99"/>
        <end position="180"/>
    </location>
</feature>
<name>I7MJF6_TETTS</name>
<dbReference type="STRING" id="312017.I7MJF6"/>
<feature type="compositionally biased region" description="Polar residues" evidence="1">
    <location>
        <begin position="454"/>
        <end position="468"/>
    </location>
</feature>
<dbReference type="GeneID" id="7830615"/>
<proteinExistence type="predicted"/>
<dbReference type="KEGG" id="tet:TTHERM_00327120"/>
<feature type="region of interest" description="Disordered" evidence="1">
    <location>
        <begin position="611"/>
        <end position="636"/>
    </location>
</feature>
<sequence>MDFFQGLSEKYNEIWKNIISPQRQIYFLNDLGPKVQIVRNVPIIRYDVDLINSREQVLRCTYYAPDSYDKSKIGCVIYLHGNASSRIEALTTFNYVLPRSILFCFDFAGAGKSDGQYVTLGINESEDLSLVVDYIRNNIGVQKIALWGRSMGASTAINYCANNPNKVSVMALDSGFIKLSFILEEIGKQRTKIPNILVDAVLHFIKNKIKNVLNMDIFQLDLLEQIKKINNCEGIIFCSAQNDSIINSYHTQKLFETYRGDKKIIKFEGDHNTLRPPQVLQQIVQFLEQRMYGCDLSPVSYQAQDEQNKYQFKEQNYVNDELFAQAFQQIPQALDKTDQLVDICIKQMEFLACPFQSTNLTPTHTSQDKYMNLSVSNQQQQQQLLQPESPISKKVVADSDTGYTYRDNNNYQNMNKSLNSTKRIKQICTNAKVLNELSINSFQQIPFNQNFSNQNHIANTNSNQFQKNPPSPSDEAYIQSQFSVINFNDATNTIQQVRKSNNTFSKKPTISIQKQDKQQGIHLISKPNMTQISTSCDTVLDKKKEDILKRIFDELDSKQSNQTNKSQPQIQLLHPHFQAFSQSSEASNNQPYIKKEKMQLSTSNCAMQYPQQQNKNQNSLSHSSRPHMHQANINQQNETKILNTTRREASQEDFSQILFQNRVQEKLPSQHYPNEKTNNYQYKDEKVQVQCVNYTLKYPQQQNKAQNINVLNNSSRPLQSQGNTTYQLQHDIRTQNMIRNEINQEDHIQRLNQNRAQERNTPQNLTMSQNNQRSFAQTQNIDFSNSFNKRDNSLTNKDLNDRYKFMTHCNSSPINYKAKNYDINQQFNISSSQSVLRK</sequence>
<gene>
    <name evidence="3" type="ORF">TTHERM_00327120</name>
</gene>
<dbReference type="eggNOG" id="KOG1552">
    <property type="taxonomic scope" value="Eukaryota"/>
</dbReference>
<dbReference type="InParanoid" id="I7MJF6"/>
<dbReference type="InterPro" id="IPR029058">
    <property type="entry name" value="AB_hydrolase_fold"/>
</dbReference>
<accession>I7MJF6</accession>
<dbReference type="GO" id="GO:0016787">
    <property type="term" value="F:hydrolase activity"/>
    <property type="evidence" value="ECO:0007669"/>
    <property type="project" value="UniProtKB-KW"/>
</dbReference>
<evidence type="ECO:0000313" key="4">
    <source>
        <dbReference type="Proteomes" id="UP000009168"/>
    </source>
</evidence>
<dbReference type="EMBL" id="GG662299">
    <property type="protein sequence ID" value="EAS06230.2"/>
    <property type="molecule type" value="Genomic_DNA"/>
</dbReference>
<evidence type="ECO:0000313" key="3">
    <source>
        <dbReference type="EMBL" id="EAS06230.2"/>
    </source>
</evidence>
<feature type="compositionally biased region" description="Polar residues" evidence="1">
    <location>
        <begin position="611"/>
        <end position="623"/>
    </location>
</feature>
<reference evidence="4" key="1">
    <citation type="journal article" date="2006" name="PLoS Biol.">
        <title>Macronuclear genome sequence of the ciliate Tetrahymena thermophila, a model eukaryote.</title>
        <authorList>
            <person name="Eisen J.A."/>
            <person name="Coyne R.S."/>
            <person name="Wu M."/>
            <person name="Wu D."/>
            <person name="Thiagarajan M."/>
            <person name="Wortman J.R."/>
            <person name="Badger J.H."/>
            <person name="Ren Q."/>
            <person name="Amedeo P."/>
            <person name="Jones K.M."/>
            <person name="Tallon L.J."/>
            <person name="Delcher A.L."/>
            <person name="Salzberg S.L."/>
            <person name="Silva J.C."/>
            <person name="Haas B.J."/>
            <person name="Majoros W.H."/>
            <person name="Farzad M."/>
            <person name="Carlton J.M."/>
            <person name="Smith R.K. Jr."/>
            <person name="Garg J."/>
            <person name="Pearlman R.E."/>
            <person name="Karrer K.M."/>
            <person name="Sun L."/>
            <person name="Manning G."/>
            <person name="Elde N.C."/>
            <person name="Turkewitz A.P."/>
            <person name="Asai D.J."/>
            <person name="Wilkes D.E."/>
            <person name="Wang Y."/>
            <person name="Cai H."/>
            <person name="Collins K."/>
            <person name="Stewart B.A."/>
            <person name="Lee S.R."/>
            <person name="Wilamowska K."/>
            <person name="Weinberg Z."/>
            <person name="Ruzzo W.L."/>
            <person name="Wloga D."/>
            <person name="Gaertig J."/>
            <person name="Frankel J."/>
            <person name="Tsao C.-C."/>
            <person name="Gorovsky M.A."/>
            <person name="Keeling P.J."/>
            <person name="Waller R.F."/>
            <person name="Patron N.J."/>
            <person name="Cherry J.M."/>
            <person name="Stover N.A."/>
            <person name="Krieger C.J."/>
            <person name="del Toro C."/>
            <person name="Ryder H.F."/>
            <person name="Williamson S.C."/>
            <person name="Barbeau R.A."/>
            <person name="Hamilton E.P."/>
            <person name="Orias E."/>
        </authorList>
    </citation>
    <scope>NUCLEOTIDE SEQUENCE [LARGE SCALE GENOMIC DNA]</scope>
    <source>
        <strain evidence="4">SB210</strain>
    </source>
</reference>
<organism evidence="3 4">
    <name type="scientific">Tetrahymena thermophila (strain SB210)</name>
    <dbReference type="NCBI Taxonomy" id="312017"/>
    <lineage>
        <taxon>Eukaryota</taxon>
        <taxon>Sar</taxon>
        <taxon>Alveolata</taxon>
        <taxon>Ciliophora</taxon>
        <taxon>Intramacronucleata</taxon>
        <taxon>Oligohymenophorea</taxon>
        <taxon>Hymenostomatida</taxon>
        <taxon>Tetrahymenina</taxon>
        <taxon>Tetrahymenidae</taxon>
        <taxon>Tetrahymena</taxon>
    </lineage>
</organism>
<dbReference type="RefSeq" id="XP_001026475.2">
    <property type="nucleotide sequence ID" value="XM_001026475.2"/>
</dbReference>
<dbReference type="AlphaFoldDB" id="I7MJF6"/>
<dbReference type="PANTHER" id="PTHR43358">
    <property type="entry name" value="ALPHA/BETA-HYDROLASE"/>
    <property type="match status" value="1"/>
</dbReference>
<keyword evidence="3" id="KW-0378">Hydrolase</keyword>
<dbReference type="Gene3D" id="3.40.50.1820">
    <property type="entry name" value="alpha/beta hydrolase"/>
    <property type="match status" value="1"/>
</dbReference>
<dbReference type="OrthoDB" id="10249433at2759"/>
<dbReference type="InterPro" id="IPR000073">
    <property type="entry name" value="AB_hydrolase_1"/>
</dbReference>
<protein>
    <submittedName>
        <fullName evidence="3">Alpha/beta fold hydrolase</fullName>
    </submittedName>
</protein>
<evidence type="ECO:0000259" key="2">
    <source>
        <dbReference type="Pfam" id="PF00561"/>
    </source>
</evidence>
<dbReference type="Proteomes" id="UP000009168">
    <property type="component" value="Unassembled WGS sequence"/>
</dbReference>
<dbReference type="PANTHER" id="PTHR43358:SF4">
    <property type="entry name" value="ALPHA_BETA HYDROLASE FOLD-1 DOMAIN-CONTAINING PROTEIN"/>
    <property type="match status" value="1"/>
</dbReference>
<dbReference type="InterPro" id="IPR052920">
    <property type="entry name" value="DNA-binding_regulatory"/>
</dbReference>
<dbReference type="Pfam" id="PF00561">
    <property type="entry name" value="Abhydrolase_1"/>
    <property type="match status" value="1"/>
</dbReference>
<feature type="region of interest" description="Disordered" evidence="1">
    <location>
        <begin position="454"/>
        <end position="473"/>
    </location>
</feature>
<dbReference type="SUPFAM" id="SSF53474">
    <property type="entry name" value="alpha/beta-Hydrolases"/>
    <property type="match status" value="1"/>
</dbReference>
<keyword evidence="4" id="KW-1185">Reference proteome</keyword>